<dbReference type="Gramene" id="C.cajan_45325.t">
    <property type="protein sequence ID" value="C.cajan_45325.t.cds1"/>
    <property type="gene ID" value="C.cajan_45325"/>
</dbReference>
<keyword evidence="1 2" id="KW-0732">Signal</keyword>
<dbReference type="InterPro" id="IPR008502">
    <property type="entry name" value="Prolamin-like"/>
</dbReference>
<proteinExistence type="predicted"/>
<feature type="domain" description="Prolamin-like" evidence="3">
    <location>
        <begin position="46"/>
        <end position="120"/>
    </location>
</feature>
<dbReference type="EMBL" id="KQ485632">
    <property type="protein sequence ID" value="KYP31837.1"/>
    <property type="molecule type" value="Genomic_DNA"/>
</dbReference>
<feature type="signal peptide" evidence="2">
    <location>
        <begin position="1"/>
        <end position="19"/>
    </location>
</feature>
<reference evidence="4" key="1">
    <citation type="journal article" date="2012" name="Nat. Biotechnol.">
        <title>Draft genome sequence of pigeonpea (Cajanus cajan), an orphan legume crop of resource-poor farmers.</title>
        <authorList>
            <person name="Varshney R.K."/>
            <person name="Chen W."/>
            <person name="Li Y."/>
            <person name="Bharti A.K."/>
            <person name="Saxena R.K."/>
            <person name="Schlueter J.A."/>
            <person name="Donoghue M.T."/>
            <person name="Azam S."/>
            <person name="Fan G."/>
            <person name="Whaley A.M."/>
            <person name="Farmer A.D."/>
            <person name="Sheridan J."/>
            <person name="Iwata A."/>
            <person name="Tuteja R."/>
            <person name="Penmetsa R.V."/>
            <person name="Wu W."/>
            <person name="Upadhyaya H.D."/>
            <person name="Yang S.P."/>
            <person name="Shah T."/>
            <person name="Saxena K.B."/>
            <person name="Michael T."/>
            <person name="McCombie W.R."/>
            <person name="Yang B."/>
            <person name="Zhang G."/>
            <person name="Yang H."/>
            <person name="Wang J."/>
            <person name="Spillane C."/>
            <person name="Cook D.R."/>
            <person name="May G.D."/>
            <person name="Xu X."/>
            <person name="Jackson S.A."/>
        </authorList>
    </citation>
    <scope>NUCLEOTIDE SEQUENCE [LARGE SCALE GENOMIC DNA]</scope>
</reference>
<organism evidence="4 5">
    <name type="scientific">Cajanus cajan</name>
    <name type="common">Pigeon pea</name>
    <name type="synonym">Cajanus indicus</name>
    <dbReference type="NCBI Taxonomy" id="3821"/>
    <lineage>
        <taxon>Eukaryota</taxon>
        <taxon>Viridiplantae</taxon>
        <taxon>Streptophyta</taxon>
        <taxon>Embryophyta</taxon>
        <taxon>Tracheophyta</taxon>
        <taxon>Spermatophyta</taxon>
        <taxon>Magnoliopsida</taxon>
        <taxon>eudicotyledons</taxon>
        <taxon>Gunneridae</taxon>
        <taxon>Pentapetalae</taxon>
        <taxon>rosids</taxon>
        <taxon>fabids</taxon>
        <taxon>Fabales</taxon>
        <taxon>Fabaceae</taxon>
        <taxon>Papilionoideae</taxon>
        <taxon>50 kb inversion clade</taxon>
        <taxon>NPAAA clade</taxon>
        <taxon>indigoferoid/millettioid clade</taxon>
        <taxon>Phaseoleae</taxon>
        <taxon>Cajanus</taxon>
    </lineage>
</organism>
<protein>
    <recommendedName>
        <fullName evidence="3">Prolamin-like domain-containing protein</fullName>
    </recommendedName>
</protein>
<dbReference type="PANTHER" id="PTHR31951:SF22">
    <property type="entry name" value="ECA1 GAMETOGENESIS RELATED FAMILY"/>
    <property type="match status" value="1"/>
</dbReference>
<dbReference type="OMA" id="RSERYIN"/>
<evidence type="ECO:0000256" key="1">
    <source>
        <dbReference type="ARBA" id="ARBA00022729"/>
    </source>
</evidence>
<dbReference type="Pfam" id="PF05617">
    <property type="entry name" value="Prolamin_like"/>
    <property type="match status" value="1"/>
</dbReference>
<keyword evidence="5" id="KW-1185">Reference proteome</keyword>
<evidence type="ECO:0000256" key="2">
    <source>
        <dbReference type="SAM" id="SignalP"/>
    </source>
</evidence>
<evidence type="ECO:0000313" key="5">
    <source>
        <dbReference type="Proteomes" id="UP000075243"/>
    </source>
</evidence>
<evidence type="ECO:0000313" key="4">
    <source>
        <dbReference type="EMBL" id="KYP31837.1"/>
    </source>
</evidence>
<accession>A0A151QNF2</accession>
<feature type="chain" id="PRO_5007587443" description="Prolamin-like domain-containing protein" evidence="2">
    <location>
        <begin position="20"/>
        <end position="141"/>
    </location>
</feature>
<gene>
    <name evidence="4" type="ORF">KK1_047652</name>
</gene>
<sequence length="141" mass="15863">MATLSNFSLIVLCFMVSYALMVQTGFSREIPEPSNAPEPSKEYLINCAESLDQICGDEIFSAIFFGNKTVSSDCCDTLVSDVGKECNDDMINFILKSEMLPNINESQVLKRSEKVWNECVLQGYPDLEPTIHDQNDENLYN</sequence>
<dbReference type="PANTHER" id="PTHR31951">
    <property type="entry name" value="BIFUNCTIONAL INHIBITOR/LIPID-TRANSFER PROTEIN/SEED STORAGE 2S ALBUMIN SUPERFAMILY PROTEIN-RELATED"/>
    <property type="match status" value="1"/>
</dbReference>
<dbReference type="Proteomes" id="UP000075243">
    <property type="component" value="Unassembled WGS sequence"/>
</dbReference>
<evidence type="ECO:0000259" key="3">
    <source>
        <dbReference type="Pfam" id="PF05617"/>
    </source>
</evidence>
<name>A0A151QNF2_CAJCA</name>
<dbReference type="AlphaFoldDB" id="A0A151QNF2"/>